<dbReference type="EMBL" id="KZ678131">
    <property type="protein sequence ID" value="PSN71476.1"/>
    <property type="molecule type" value="Genomic_DNA"/>
</dbReference>
<sequence length="619" mass="68657">MDREYEFFVTTEEPHHLEGQERGLIRRLVMKNFFENKWSSPAKPASETSSASTVQARTRLKSRFRLPESDQSKSHSKKASRSKARCASKEDHVGSKKRPKGEQQPSDSSETSTSPDSQASNQLVLPITRYEIHGTKSFVANGFVIRFNPGAYRLDPFDVLPLPGSPELDTLLRLYKTGAHINSIAANPDNTWWPFIRDDVGLLHATLATWALFGKLFCNMKEMRVEKIKHKTEAIRDIRTKIDGPDGISDQLIGIVMILGHFENLIGEYEAAQVHIGALKSMVTARGGLHAFSHNPGLQKGITLLDFHAATVFRTPPCFPRIHPDVDTLDHVGLIFQNDVETEAAATSSLTSLFCLSQASVDCFNIFHLLHRLATAVSPRWIHTVDKVLLSNLVYILEHMVLSIPDCSGNFISFDLGPADEKDHAYSMRALAADSASITEAILAAVQIFVYAALRRMPLQTKIFNVLLDRLCTALNRPNISIVCYWSSQKNLNTLLWVIVIAVSVASVSSSSSWLLLTLVEVIQEMGISDKSGLEESLRKIAWADVLFAETVDEIWDRNCEYQGTMTKDAHDTVVTSDGGGNITIGGRSLADGDIECFSNPIVFETVSWKMSKLPAGMV</sequence>
<dbReference type="InterPro" id="IPR021858">
    <property type="entry name" value="Fun_TF"/>
</dbReference>
<accession>A0A2T2P1U2</accession>
<feature type="compositionally biased region" description="Low complexity" evidence="1">
    <location>
        <begin position="102"/>
        <end position="117"/>
    </location>
</feature>
<gene>
    <name evidence="2" type="ORF">BS50DRAFT_570831</name>
</gene>
<feature type="compositionally biased region" description="Polar residues" evidence="1">
    <location>
        <begin position="46"/>
        <end position="56"/>
    </location>
</feature>
<reference evidence="2 3" key="1">
    <citation type="journal article" date="2018" name="Front. Microbiol.">
        <title>Genome-Wide Analysis of Corynespora cassiicola Leaf Fall Disease Putative Effectors.</title>
        <authorList>
            <person name="Lopez D."/>
            <person name="Ribeiro S."/>
            <person name="Label P."/>
            <person name="Fumanal B."/>
            <person name="Venisse J.S."/>
            <person name="Kohler A."/>
            <person name="de Oliveira R.R."/>
            <person name="Labutti K."/>
            <person name="Lipzen A."/>
            <person name="Lail K."/>
            <person name="Bauer D."/>
            <person name="Ohm R.A."/>
            <person name="Barry K.W."/>
            <person name="Spatafora J."/>
            <person name="Grigoriev I.V."/>
            <person name="Martin F.M."/>
            <person name="Pujade-Renaud V."/>
        </authorList>
    </citation>
    <scope>NUCLEOTIDE SEQUENCE [LARGE SCALE GENOMIC DNA]</scope>
    <source>
        <strain evidence="2 3">Philippines</strain>
    </source>
</reference>
<evidence type="ECO:0000256" key="1">
    <source>
        <dbReference type="SAM" id="MobiDB-lite"/>
    </source>
</evidence>
<evidence type="ECO:0000313" key="3">
    <source>
        <dbReference type="Proteomes" id="UP000240883"/>
    </source>
</evidence>
<protein>
    <recommendedName>
        <fullName evidence="4">Tachykinin family protein</fullName>
    </recommendedName>
</protein>
<dbReference type="AlphaFoldDB" id="A0A2T2P1U2"/>
<dbReference type="PANTHER" id="PTHR37540:SF5">
    <property type="entry name" value="TRANSCRIPTION FACTOR DOMAIN-CONTAINING PROTEIN"/>
    <property type="match status" value="1"/>
</dbReference>
<feature type="region of interest" description="Disordered" evidence="1">
    <location>
        <begin position="38"/>
        <end position="120"/>
    </location>
</feature>
<dbReference type="OrthoDB" id="4158087at2759"/>
<dbReference type="PANTHER" id="PTHR37540">
    <property type="entry name" value="TRANSCRIPTION FACTOR (ACR-2), PUTATIVE-RELATED-RELATED"/>
    <property type="match status" value="1"/>
</dbReference>
<dbReference type="STRING" id="1448308.A0A2T2P1U2"/>
<dbReference type="Pfam" id="PF11951">
    <property type="entry name" value="Fungal_trans_2"/>
    <property type="match status" value="1"/>
</dbReference>
<feature type="compositionally biased region" description="Basic residues" evidence="1">
    <location>
        <begin position="74"/>
        <end position="86"/>
    </location>
</feature>
<dbReference type="Proteomes" id="UP000240883">
    <property type="component" value="Unassembled WGS sequence"/>
</dbReference>
<organism evidence="2 3">
    <name type="scientific">Corynespora cassiicola Philippines</name>
    <dbReference type="NCBI Taxonomy" id="1448308"/>
    <lineage>
        <taxon>Eukaryota</taxon>
        <taxon>Fungi</taxon>
        <taxon>Dikarya</taxon>
        <taxon>Ascomycota</taxon>
        <taxon>Pezizomycotina</taxon>
        <taxon>Dothideomycetes</taxon>
        <taxon>Pleosporomycetidae</taxon>
        <taxon>Pleosporales</taxon>
        <taxon>Corynesporascaceae</taxon>
        <taxon>Corynespora</taxon>
    </lineage>
</organism>
<keyword evidence="3" id="KW-1185">Reference proteome</keyword>
<evidence type="ECO:0008006" key="4">
    <source>
        <dbReference type="Google" id="ProtNLM"/>
    </source>
</evidence>
<name>A0A2T2P1U2_CORCC</name>
<proteinExistence type="predicted"/>
<evidence type="ECO:0000313" key="2">
    <source>
        <dbReference type="EMBL" id="PSN71476.1"/>
    </source>
</evidence>